<keyword evidence="3" id="KW-0472">Membrane</keyword>
<organism evidence="6 7">
    <name type="scientific">Vanilla planifolia</name>
    <name type="common">Vanilla</name>
    <dbReference type="NCBI Taxonomy" id="51239"/>
    <lineage>
        <taxon>Eukaryota</taxon>
        <taxon>Viridiplantae</taxon>
        <taxon>Streptophyta</taxon>
        <taxon>Embryophyta</taxon>
        <taxon>Tracheophyta</taxon>
        <taxon>Spermatophyta</taxon>
        <taxon>Magnoliopsida</taxon>
        <taxon>Liliopsida</taxon>
        <taxon>Asparagales</taxon>
        <taxon>Orchidaceae</taxon>
        <taxon>Vanilloideae</taxon>
        <taxon>Vanilleae</taxon>
        <taxon>Vanilla</taxon>
    </lineage>
</organism>
<dbReference type="GO" id="GO:0005765">
    <property type="term" value="C:lysosomal membrane"/>
    <property type="evidence" value="ECO:0007669"/>
    <property type="project" value="UniProtKB-SubCell"/>
</dbReference>
<name>A0A835R1N7_VANPL</name>
<gene>
    <name evidence="6" type="ORF">HPP92_012496</name>
</gene>
<dbReference type="AlphaFoldDB" id="A0A835R1N7"/>
<evidence type="ECO:0000256" key="4">
    <source>
        <dbReference type="ARBA" id="ARBA00023228"/>
    </source>
</evidence>
<evidence type="ECO:0000256" key="2">
    <source>
        <dbReference type="ARBA" id="ARBA00010463"/>
    </source>
</evidence>
<evidence type="ECO:0000313" key="7">
    <source>
        <dbReference type="Proteomes" id="UP000639772"/>
    </source>
</evidence>
<sequence>MFGLSAADGFMNVKEGVDDMIKFLANEPSVGLYFVQKHTHASMPYLLDVRDKIAEKVHEVTLHTEDVEDSIDVVRSMKDFGHFLAEDMISDINKSLLIMSKSQPKRGLIQNPTWDDSSYSSAPPVAASYQKSGGNLSYFSAVLKSAKQRAVGFRSPPTTDRASKVEQFVSASDPSIPSDAEAEELPVSSRLQLDENPIHPLDKDTSQGSKMQHHLEDYDEFKRDKAAKYDAWLQDSEEHLQVIKPGDL</sequence>
<keyword evidence="4" id="KW-0458">Lysosome</keyword>
<evidence type="ECO:0000313" key="6">
    <source>
        <dbReference type="EMBL" id="KAG0477777.1"/>
    </source>
</evidence>
<accession>A0A835R1N7</accession>
<feature type="compositionally biased region" description="Basic and acidic residues" evidence="5">
    <location>
        <begin position="192"/>
        <end position="205"/>
    </location>
</feature>
<evidence type="ECO:0000256" key="3">
    <source>
        <dbReference type="ARBA" id="ARBA00023136"/>
    </source>
</evidence>
<dbReference type="OrthoDB" id="19830at2759"/>
<dbReference type="PANTHER" id="PTHR21146:SF0">
    <property type="entry name" value="BLOC-1-RELATED COMPLEX SUBUNIT 8"/>
    <property type="match status" value="1"/>
</dbReference>
<dbReference type="Pfam" id="PF10167">
    <property type="entry name" value="BORCS8"/>
    <property type="match status" value="1"/>
</dbReference>
<comment type="caution">
    <text evidence="6">The sequence shown here is derived from an EMBL/GenBank/DDBJ whole genome shotgun (WGS) entry which is preliminary data.</text>
</comment>
<comment type="subcellular location">
    <subcellularLocation>
        <location evidence="1">Lysosome membrane</location>
    </subcellularLocation>
</comment>
<dbReference type="Proteomes" id="UP000639772">
    <property type="component" value="Chromosome 6"/>
</dbReference>
<evidence type="ECO:0000256" key="1">
    <source>
        <dbReference type="ARBA" id="ARBA00004656"/>
    </source>
</evidence>
<dbReference type="PANTHER" id="PTHR21146">
    <property type="entry name" value="MEF2B PROTEIN"/>
    <property type="match status" value="1"/>
</dbReference>
<proteinExistence type="inferred from homology"/>
<protein>
    <submittedName>
        <fullName evidence="6">Uncharacterized protein</fullName>
    </submittedName>
</protein>
<evidence type="ECO:0000256" key="5">
    <source>
        <dbReference type="SAM" id="MobiDB-lite"/>
    </source>
</evidence>
<dbReference type="InterPro" id="IPR019320">
    <property type="entry name" value="BORCS8"/>
</dbReference>
<comment type="similarity">
    <text evidence="2">Belongs to the BORCS8 family.</text>
</comment>
<feature type="region of interest" description="Disordered" evidence="5">
    <location>
        <begin position="168"/>
        <end position="214"/>
    </location>
</feature>
<reference evidence="6 7" key="1">
    <citation type="journal article" date="2020" name="Nat. Food">
        <title>A phased Vanilla planifolia genome enables genetic improvement of flavour and production.</title>
        <authorList>
            <person name="Hasing T."/>
            <person name="Tang H."/>
            <person name="Brym M."/>
            <person name="Khazi F."/>
            <person name="Huang T."/>
            <person name="Chambers A.H."/>
        </authorList>
    </citation>
    <scope>NUCLEOTIDE SEQUENCE [LARGE SCALE GENOMIC DNA]</scope>
    <source>
        <tissue evidence="6">Leaf</tissue>
    </source>
</reference>
<dbReference type="EMBL" id="JADCNM010000006">
    <property type="protein sequence ID" value="KAG0477777.1"/>
    <property type="molecule type" value="Genomic_DNA"/>
</dbReference>